<gene>
    <name evidence="16" type="ORF">METZ01_LOCUS31935</name>
</gene>
<evidence type="ECO:0000256" key="9">
    <source>
        <dbReference type="ARBA" id="ARBA00022989"/>
    </source>
</evidence>
<dbReference type="InterPro" id="IPR025199">
    <property type="entry name" value="FtsK_4TM"/>
</dbReference>
<dbReference type="Pfam" id="PF13491">
    <property type="entry name" value="FtsK_4TM"/>
    <property type="match status" value="1"/>
</dbReference>
<evidence type="ECO:0000256" key="14">
    <source>
        <dbReference type="SAM" id="Phobius"/>
    </source>
</evidence>
<dbReference type="InterPro" id="IPR036390">
    <property type="entry name" value="WH_DNA-bd_sf"/>
</dbReference>
<feature type="transmembrane region" description="Helical" evidence="14">
    <location>
        <begin position="21"/>
        <end position="40"/>
    </location>
</feature>
<evidence type="ECO:0000256" key="4">
    <source>
        <dbReference type="ARBA" id="ARBA00022618"/>
    </source>
</evidence>
<dbReference type="GO" id="GO:0003677">
    <property type="term" value="F:DNA binding"/>
    <property type="evidence" value="ECO:0007669"/>
    <property type="project" value="UniProtKB-KW"/>
</dbReference>
<dbReference type="Gene3D" id="3.40.50.300">
    <property type="entry name" value="P-loop containing nucleotide triphosphate hydrolases"/>
    <property type="match status" value="1"/>
</dbReference>
<dbReference type="PANTHER" id="PTHR22683">
    <property type="entry name" value="SPORULATION PROTEIN RELATED"/>
    <property type="match status" value="1"/>
</dbReference>
<feature type="domain" description="FtsK" evidence="15">
    <location>
        <begin position="427"/>
        <end position="627"/>
    </location>
</feature>
<name>A0A381QID3_9ZZZZ</name>
<keyword evidence="10" id="KW-0238">DNA-binding</keyword>
<proteinExistence type="inferred from homology"/>
<dbReference type="GO" id="GO:0051301">
    <property type="term" value="P:cell division"/>
    <property type="evidence" value="ECO:0007669"/>
    <property type="project" value="UniProtKB-KW"/>
</dbReference>
<evidence type="ECO:0000256" key="3">
    <source>
        <dbReference type="ARBA" id="ARBA00022475"/>
    </source>
</evidence>
<evidence type="ECO:0000256" key="7">
    <source>
        <dbReference type="ARBA" id="ARBA00022829"/>
    </source>
</evidence>
<dbReference type="InterPro" id="IPR027417">
    <property type="entry name" value="P-loop_NTPase"/>
</dbReference>
<evidence type="ECO:0000256" key="10">
    <source>
        <dbReference type="ARBA" id="ARBA00023125"/>
    </source>
</evidence>
<keyword evidence="5 14" id="KW-0812">Transmembrane</keyword>
<dbReference type="SUPFAM" id="SSF52540">
    <property type="entry name" value="P-loop containing nucleoside triphosphate hydrolases"/>
    <property type="match status" value="1"/>
</dbReference>
<dbReference type="Pfam" id="PF01580">
    <property type="entry name" value="FtsK_SpoIIIE"/>
    <property type="match status" value="1"/>
</dbReference>
<dbReference type="PANTHER" id="PTHR22683:SF41">
    <property type="entry name" value="DNA TRANSLOCASE FTSK"/>
    <property type="match status" value="1"/>
</dbReference>
<dbReference type="InterPro" id="IPR050206">
    <property type="entry name" value="FtsK/SpoIIIE/SftA"/>
</dbReference>
<dbReference type="SUPFAM" id="SSF46785">
    <property type="entry name" value="Winged helix' DNA-binding domain"/>
    <property type="match status" value="1"/>
</dbReference>
<dbReference type="Pfam" id="PF09397">
    <property type="entry name" value="FtsK_gamma"/>
    <property type="match status" value="1"/>
</dbReference>
<comment type="similarity">
    <text evidence="2">Belongs to the FtsK/SpoIIIE/SftA family.</text>
</comment>
<feature type="region of interest" description="Disordered" evidence="13">
    <location>
        <begin position="188"/>
        <end position="260"/>
    </location>
</feature>
<dbReference type="InterPro" id="IPR036388">
    <property type="entry name" value="WH-like_DNA-bd_sf"/>
</dbReference>
<evidence type="ECO:0000256" key="1">
    <source>
        <dbReference type="ARBA" id="ARBA00004651"/>
    </source>
</evidence>
<protein>
    <recommendedName>
        <fullName evidence="15">FtsK domain-containing protein</fullName>
    </recommendedName>
</protein>
<dbReference type="InterPro" id="IPR002543">
    <property type="entry name" value="FtsK_dom"/>
</dbReference>
<dbReference type="EMBL" id="UINC01001372">
    <property type="protein sequence ID" value="SUZ79081.1"/>
    <property type="molecule type" value="Genomic_DNA"/>
</dbReference>
<dbReference type="GO" id="GO:0005886">
    <property type="term" value="C:plasma membrane"/>
    <property type="evidence" value="ECO:0007669"/>
    <property type="project" value="UniProtKB-SubCell"/>
</dbReference>
<feature type="transmembrane region" description="Helical" evidence="14">
    <location>
        <begin position="143"/>
        <end position="163"/>
    </location>
</feature>
<evidence type="ECO:0000259" key="15">
    <source>
        <dbReference type="PROSITE" id="PS50901"/>
    </source>
</evidence>
<dbReference type="GO" id="GO:0005524">
    <property type="term" value="F:ATP binding"/>
    <property type="evidence" value="ECO:0007669"/>
    <property type="project" value="UniProtKB-KW"/>
</dbReference>
<keyword evidence="7" id="KW-0159">Chromosome partition</keyword>
<dbReference type="Pfam" id="PF17854">
    <property type="entry name" value="FtsK_alpha"/>
    <property type="match status" value="1"/>
</dbReference>
<dbReference type="CDD" id="cd01127">
    <property type="entry name" value="TrwB_TraG_TraD_VirD4"/>
    <property type="match status" value="1"/>
</dbReference>
<keyword evidence="12" id="KW-0131">Cell cycle</keyword>
<dbReference type="InterPro" id="IPR041027">
    <property type="entry name" value="FtsK_alpha"/>
</dbReference>
<comment type="subcellular location">
    <subcellularLocation>
        <location evidence="1">Cell membrane</location>
        <topology evidence="1">Multi-pass membrane protein</topology>
    </subcellularLocation>
</comment>
<organism evidence="16">
    <name type="scientific">marine metagenome</name>
    <dbReference type="NCBI Taxonomy" id="408172"/>
    <lineage>
        <taxon>unclassified sequences</taxon>
        <taxon>metagenomes</taxon>
        <taxon>ecological metagenomes</taxon>
    </lineage>
</organism>
<accession>A0A381QID3</accession>
<keyword evidence="9 14" id="KW-1133">Transmembrane helix</keyword>
<dbReference type="GO" id="GO:0007059">
    <property type="term" value="P:chromosome segregation"/>
    <property type="evidence" value="ECO:0007669"/>
    <property type="project" value="UniProtKB-KW"/>
</dbReference>
<keyword evidence="6" id="KW-0547">Nucleotide-binding</keyword>
<evidence type="ECO:0000256" key="12">
    <source>
        <dbReference type="ARBA" id="ARBA00023306"/>
    </source>
</evidence>
<dbReference type="Gene3D" id="3.30.980.40">
    <property type="match status" value="1"/>
</dbReference>
<evidence type="ECO:0000256" key="2">
    <source>
        <dbReference type="ARBA" id="ARBA00006474"/>
    </source>
</evidence>
<evidence type="ECO:0000256" key="8">
    <source>
        <dbReference type="ARBA" id="ARBA00022840"/>
    </source>
</evidence>
<evidence type="ECO:0000313" key="16">
    <source>
        <dbReference type="EMBL" id="SUZ79081.1"/>
    </source>
</evidence>
<evidence type="ECO:0000256" key="6">
    <source>
        <dbReference type="ARBA" id="ARBA00022741"/>
    </source>
</evidence>
<dbReference type="SMART" id="SM00843">
    <property type="entry name" value="Ftsk_gamma"/>
    <property type="match status" value="1"/>
</dbReference>
<keyword evidence="11 14" id="KW-0472">Membrane</keyword>
<dbReference type="PROSITE" id="PS50901">
    <property type="entry name" value="FTSK"/>
    <property type="match status" value="1"/>
</dbReference>
<sequence>MGKPSMLRRMGEAGLRGRGTDVAGLLLVVVALISLLALFGDKAGIAGRLLENVMSVLVGIFRYAVPFALLGCAYALLRDKSSDRTWRIAFGGVLTSLSLSGIAHLIGDAAGIRTTLDDLRASGGVAGAVVGEPLRRAVDDPGAWVVLLLLAMFGVLIVTDTGLRQVLTAMAIAARFAARHLRRGLHSLQSLGSDRQASEHSPRGRRTLPPISAPDLGLPSAPSDTQPVDIEAEVVEPANSDEPWDDSSEEQPGLREPVESWADDQETISGGANPKHPPEQMEIDLASRRTGNWELPPRESLERSGAQDVDERLLQNGARNLEAALSSHGVETRVTGMEVGPTVTRYELSLGKGVKVSRVTSLHKDIAYAMASADVRILAPIPGRSAIGVEVPNADRHLVALGDILSSQAAVDATHPLEVAFGQDISGNAVMANLGSMPHVLIAGATGAGKSSCINSVITSLLMRATPDEVRLVLIDPKRVELGQYDRLPHLLTQVVTNPKKAANALSWAVKEMERRYDVLSEIGFRDITGYNSAYDEGRLASDLNEEREFERMPFVVVVVDELNDLMMVAARDVEDSITRLAQMARAVGIHLVIATQRPSVNVITGVIKANIPSRIAFAVSSLADSRVILDQPGAERLIGKGDMLVLGSNSSVARRVQGCWVSEAEIHQVVAHWRRQAPETDYLEGVEGENNTRPVLIPGGSSGDEDDDDLMMRAMVIVVETQLGSTSMLQRKLKVGFARAGRLMDLLEQRGVVGPSIGSKARDVLMTQDELNTLLAER</sequence>
<evidence type="ECO:0000256" key="5">
    <source>
        <dbReference type="ARBA" id="ARBA00022692"/>
    </source>
</evidence>
<keyword evidence="3" id="KW-1003">Cell membrane</keyword>
<evidence type="ECO:0000256" key="11">
    <source>
        <dbReference type="ARBA" id="ARBA00023136"/>
    </source>
</evidence>
<feature type="transmembrane region" description="Helical" evidence="14">
    <location>
        <begin position="60"/>
        <end position="77"/>
    </location>
</feature>
<keyword evidence="4" id="KW-0132">Cell division</keyword>
<evidence type="ECO:0000256" key="13">
    <source>
        <dbReference type="SAM" id="MobiDB-lite"/>
    </source>
</evidence>
<keyword evidence="8" id="KW-0067">ATP-binding</keyword>
<dbReference type="InterPro" id="IPR018541">
    <property type="entry name" value="Ftsk_gamma"/>
</dbReference>
<dbReference type="AlphaFoldDB" id="A0A381QID3"/>
<reference evidence="16" key="1">
    <citation type="submission" date="2018-05" db="EMBL/GenBank/DDBJ databases">
        <authorList>
            <person name="Lanie J.A."/>
            <person name="Ng W.-L."/>
            <person name="Kazmierczak K.M."/>
            <person name="Andrzejewski T.M."/>
            <person name="Davidsen T.M."/>
            <person name="Wayne K.J."/>
            <person name="Tettelin H."/>
            <person name="Glass J.I."/>
            <person name="Rusch D."/>
            <person name="Podicherti R."/>
            <person name="Tsui H.-C.T."/>
            <person name="Winkler M.E."/>
        </authorList>
    </citation>
    <scope>NUCLEOTIDE SEQUENCE</scope>
</reference>
<dbReference type="Gene3D" id="1.10.10.10">
    <property type="entry name" value="Winged helix-like DNA-binding domain superfamily/Winged helix DNA-binding domain"/>
    <property type="match status" value="1"/>
</dbReference>